<protein>
    <submittedName>
        <fullName evidence="3">Methyl-CpG-binding domain protein 4</fullName>
    </submittedName>
</protein>
<dbReference type="Gene3D" id="1.10.340.30">
    <property type="entry name" value="Hypothetical protein, domain 2"/>
    <property type="match status" value="1"/>
</dbReference>
<evidence type="ECO:0000313" key="3">
    <source>
        <dbReference type="EMBL" id="MBY30446.1"/>
    </source>
</evidence>
<organism evidence="3">
    <name type="scientific">Schizaphis graminum</name>
    <name type="common">Green bug aphid</name>
    <dbReference type="NCBI Taxonomy" id="13262"/>
    <lineage>
        <taxon>Eukaryota</taxon>
        <taxon>Metazoa</taxon>
        <taxon>Ecdysozoa</taxon>
        <taxon>Arthropoda</taxon>
        <taxon>Hexapoda</taxon>
        <taxon>Insecta</taxon>
        <taxon>Pterygota</taxon>
        <taxon>Neoptera</taxon>
        <taxon>Paraneoptera</taxon>
        <taxon>Hemiptera</taxon>
        <taxon>Sternorrhyncha</taxon>
        <taxon>Aphidomorpha</taxon>
        <taxon>Aphidoidea</taxon>
        <taxon>Aphididae</taxon>
        <taxon>Aphidini</taxon>
        <taxon>Schizaphis</taxon>
    </lineage>
</organism>
<dbReference type="EMBL" id="GGMR01017827">
    <property type="protein sequence ID" value="MBY30446.1"/>
    <property type="molecule type" value="Transcribed_RNA"/>
</dbReference>
<dbReference type="FunFam" id="1.10.340.30:FF:000042">
    <property type="entry name" value="Methyl-CpG-binding domain protein 4"/>
    <property type="match status" value="1"/>
</dbReference>
<dbReference type="AlphaFoldDB" id="A0A2S2PNM7"/>
<name>A0A2S2PNM7_SCHGA</name>
<dbReference type="InterPro" id="IPR045138">
    <property type="entry name" value="MeCP2/MBD4"/>
</dbReference>
<dbReference type="PANTHER" id="PTHR15074:SF0">
    <property type="entry name" value="METHYL-CPG-BINDING DOMAIN PROTEIN 4-LIKE PROTEIN"/>
    <property type="match status" value="1"/>
</dbReference>
<evidence type="ECO:0000256" key="1">
    <source>
        <dbReference type="ARBA" id="ARBA00004123"/>
    </source>
</evidence>
<dbReference type="GO" id="GO:0006281">
    <property type="term" value="P:DNA repair"/>
    <property type="evidence" value="ECO:0007669"/>
    <property type="project" value="InterPro"/>
</dbReference>
<evidence type="ECO:0000256" key="2">
    <source>
        <dbReference type="ARBA" id="ARBA00023242"/>
    </source>
</evidence>
<sequence length="219" mass="25798">MFQINYENFKMETDHGKLKCIDKNSKMKCPSPHTKKNVNARKITYCRRPGLVYKNLIKNQNAIKTSQYFELTCGDHQWIPPRSPYALIQEDLFHNPWQLLIATIFLTKVTAKLAIPKIHEFLLKWPTPEDVIKANPQDLLFSVENLGLENTRVKTIKRFTADFLSKDWKYPIELYGIGKYGNDSYRLFCVNEWRIVQPDDILLSKYKDWLTLNEKQLGI</sequence>
<dbReference type="SUPFAM" id="SSF48150">
    <property type="entry name" value="DNA-glycosylase"/>
    <property type="match status" value="1"/>
</dbReference>
<dbReference type="PANTHER" id="PTHR15074">
    <property type="entry name" value="METHYL-CPG-BINDING PROTEIN"/>
    <property type="match status" value="1"/>
</dbReference>
<keyword evidence="2" id="KW-0539">Nucleus</keyword>
<dbReference type="GO" id="GO:0003677">
    <property type="term" value="F:DNA binding"/>
    <property type="evidence" value="ECO:0007669"/>
    <property type="project" value="InterPro"/>
</dbReference>
<reference evidence="3" key="1">
    <citation type="submission" date="2018-04" db="EMBL/GenBank/DDBJ databases">
        <title>Transcriptome of Schizaphis graminum biotype I.</title>
        <authorList>
            <person name="Scully E.D."/>
            <person name="Geib S.M."/>
            <person name="Palmer N.A."/>
            <person name="Koch K."/>
            <person name="Bradshaw J."/>
            <person name="Heng-Moss T."/>
            <person name="Sarath G."/>
        </authorList>
    </citation>
    <scope>NUCLEOTIDE SEQUENCE</scope>
</reference>
<accession>A0A2S2PNM7</accession>
<proteinExistence type="predicted"/>
<gene>
    <name evidence="3" type="primary">MBD4</name>
    <name evidence="3" type="ORF">g.138072</name>
</gene>
<dbReference type="GO" id="GO:0003824">
    <property type="term" value="F:catalytic activity"/>
    <property type="evidence" value="ECO:0007669"/>
    <property type="project" value="InterPro"/>
</dbReference>
<dbReference type="GO" id="GO:0005634">
    <property type="term" value="C:nucleus"/>
    <property type="evidence" value="ECO:0007669"/>
    <property type="project" value="UniProtKB-SubCell"/>
</dbReference>
<dbReference type="InterPro" id="IPR011257">
    <property type="entry name" value="DNA_glycosylase"/>
</dbReference>
<comment type="subcellular location">
    <subcellularLocation>
        <location evidence="1">Nucleus</location>
    </subcellularLocation>
</comment>